<proteinExistence type="predicted"/>
<keyword evidence="2" id="KW-1185">Reference proteome</keyword>
<name>A0ACB7RWF9_HYAAI</name>
<protein>
    <submittedName>
        <fullName evidence="1">Uncharacterized protein</fullName>
    </submittedName>
</protein>
<gene>
    <name evidence="1" type="ORF">HPB50_002007</name>
</gene>
<reference evidence="1" key="1">
    <citation type="submission" date="2020-05" db="EMBL/GenBank/DDBJ databases">
        <title>Large-scale comparative analyses of tick genomes elucidate their genetic diversity and vector capacities.</title>
        <authorList>
            <person name="Jia N."/>
            <person name="Wang J."/>
            <person name="Shi W."/>
            <person name="Du L."/>
            <person name="Sun Y."/>
            <person name="Zhan W."/>
            <person name="Jiang J."/>
            <person name="Wang Q."/>
            <person name="Zhang B."/>
            <person name="Ji P."/>
            <person name="Sakyi L.B."/>
            <person name="Cui X."/>
            <person name="Yuan T."/>
            <person name="Jiang B."/>
            <person name="Yang W."/>
            <person name="Lam T.T.-Y."/>
            <person name="Chang Q."/>
            <person name="Ding S."/>
            <person name="Wang X."/>
            <person name="Zhu J."/>
            <person name="Ruan X."/>
            <person name="Zhao L."/>
            <person name="Wei J."/>
            <person name="Que T."/>
            <person name="Du C."/>
            <person name="Cheng J."/>
            <person name="Dai P."/>
            <person name="Han X."/>
            <person name="Huang E."/>
            <person name="Gao Y."/>
            <person name="Liu J."/>
            <person name="Shao H."/>
            <person name="Ye R."/>
            <person name="Li L."/>
            <person name="Wei W."/>
            <person name="Wang X."/>
            <person name="Wang C."/>
            <person name="Yang T."/>
            <person name="Huo Q."/>
            <person name="Li W."/>
            <person name="Guo W."/>
            <person name="Chen H."/>
            <person name="Zhou L."/>
            <person name="Ni X."/>
            <person name="Tian J."/>
            <person name="Zhou Y."/>
            <person name="Sheng Y."/>
            <person name="Liu T."/>
            <person name="Pan Y."/>
            <person name="Xia L."/>
            <person name="Li J."/>
            <person name="Zhao F."/>
            <person name="Cao W."/>
        </authorList>
    </citation>
    <scope>NUCLEOTIDE SEQUENCE</scope>
    <source>
        <strain evidence="1">Hyas-2018</strain>
    </source>
</reference>
<sequence length="143" mass="16277">MEVTVEGEDISVKEIAEEQGWKTTHARNKKNRASDADVERDKQGDAKPADADQHKRRASKNIQKMNRFSDRRLHTESNRAEARRSGEGLYSHQREAEALDNGRERRSRSRSRSRTRSRSMTRTQGDGPQTRTSSGPRARSSVG</sequence>
<dbReference type="EMBL" id="CM023487">
    <property type="protein sequence ID" value="KAH6925222.1"/>
    <property type="molecule type" value="Genomic_DNA"/>
</dbReference>
<dbReference type="Proteomes" id="UP000821845">
    <property type="component" value="Chromosome 7"/>
</dbReference>
<evidence type="ECO:0000313" key="1">
    <source>
        <dbReference type="EMBL" id="KAH6925222.1"/>
    </source>
</evidence>
<organism evidence="1 2">
    <name type="scientific">Hyalomma asiaticum</name>
    <name type="common">Tick</name>
    <dbReference type="NCBI Taxonomy" id="266040"/>
    <lineage>
        <taxon>Eukaryota</taxon>
        <taxon>Metazoa</taxon>
        <taxon>Ecdysozoa</taxon>
        <taxon>Arthropoda</taxon>
        <taxon>Chelicerata</taxon>
        <taxon>Arachnida</taxon>
        <taxon>Acari</taxon>
        <taxon>Parasitiformes</taxon>
        <taxon>Ixodida</taxon>
        <taxon>Ixodoidea</taxon>
        <taxon>Ixodidae</taxon>
        <taxon>Hyalomminae</taxon>
        <taxon>Hyalomma</taxon>
    </lineage>
</organism>
<comment type="caution">
    <text evidence="1">The sequence shown here is derived from an EMBL/GenBank/DDBJ whole genome shotgun (WGS) entry which is preliminary data.</text>
</comment>
<accession>A0ACB7RWF9</accession>
<evidence type="ECO:0000313" key="2">
    <source>
        <dbReference type="Proteomes" id="UP000821845"/>
    </source>
</evidence>